<dbReference type="InterPro" id="IPR006759">
    <property type="entry name" value="Glyco_transf_54"/>
</dbReference>
<feature type="compositionally biased region" description="Polar residues" evidence="1">
    <location>
        <begin position="8"/>
        <end position="25"/>
    </location>
</feature>
<dbReference type="PANTHER" id="PTHR12062">
    <property type="entry name" value="N-ACETYLGLUCOSAMINYLTRANSFERASE VI"/>
    <property type="match status" value="1"/>
</dbReference>
<dbReference type="PANTHER" id="PTHR12062:SF27">
    <property type="entry name" value="ALPHA-1,3-MANNOSYL-GLYCOPROTEIN 4-BETA-N-ACETYLGLUCOSAMINYLTRANSFERASE B"/>
    <property type="match status" value="1"/>
</dbReference>
<proteinExistence type="predicted"/>
<accession>A0ABV0UC83</accession>
<feature type="region of interest" description="Disordered" evidence="1">
    <location>
        <begin position="1"/>
        <end position="25"/>
    </location>
</feature>
<organism evidence="3 4">
    <name type="scientific">Ilyodon furcidens</name>
    <name type="common">goldbreast splitfin</name>
    <dbReference type="NCBI Taxonomy" id="33524"/>
    <lineage>
        <taxon>Eukaryota</taxon>
        <taxon>Metazoa</taxon>
        <taxon>Chordata</taxon>
        <taxon>Craniata</taxon>
        <taxon>Vertebrata</taxon>
        <taxon>Euteleostomi</taxon>
        <taxon>Actinopterygii</taxon>
        <taxon>Neopterygii</taxon>
        <taxon>Teleostei</taxon>
        <taxon>Neoteleostei</taxon>
        <taxon>Acanthomorphata</taxon>
        <taxon>Ovalentaria</taxon>
        <taxon>Atherinomorphae</taxon>
        <taxon>Cyprinodontiformes</taxon>
        <taxon>Goodeidae</taxon>
        <taxon>Ilyodon</taxon>
    </lineage>
</organism>
<dbReference type="InterPro" id="IPR056576">
    <property type="entry name" value="MGAT4_A/B/C_C"/>
</dbReference>
<evidence type="ECO:0000313" key="3">
    <source>
        <dbReference type="EMBL" id="MEQ2241851.1"/>
    </source>
</evidence>
<evidence type="ECO:0000313" key="4">
    <source>
        <dbReference type="Proteomes" id="UP001482620"/>
    </source>
</evidence>
<sequence>DKDFEKQNLFQAHSNPPAEVSSSMKHYQEHSLDRLYKGDDFMWALSPVQGDYILISFPQPIHISGSVVLGFFIMSCYCSLYPTLMDAVSQEHLGINPGWIGMKV</sequence>
<keyword evidence="4" id="KW-1185">Reference proteome</keyword>
<evidence type="ECO:0000259" key="2">
    <source>
        <dbReference type="Pfam" id="PF23524"/>
    </source>
</evidence>
<dbReference type="Pfam" id="PF23524">
    <property type="entry name" value="MGAT4A_C"/>
    <property type="match status" value="1"/>
</dbReference>
<dbReference type="EMBL" id="JAHRIQ010062164">
    <property type="protein sequence ID" value="MEQ2241851.1"/>
    <property type="molecule type" value="Genomic_DNA"/>
</dbReference>
<comment type="caution">
    <text evidence="3">The sequence shown here is derived from an EMBL/GenBank/DDBJ whole genome shotgun (WGS) entry which is preliminary data.</text>
</comment>
<feature type="non-terminal residue" evidence="3">
    <location>
        <position position="1"/>
    </location>
</feature>
<evidence type="ECO:0000256" key="1">
    <source>
        <dbReference type="SAM" id="MobiDB-lite"/>
    </source>
</evidence>
<dbReference type="Proteomes" id="UP001482620">
    <property type="component" value="Unassembled WGS sequence"/>
</dbReference>
<gene>
    <name evidence="3" type="ORF">ILYODFUR_029617</name>
</gene>
<reference evidence="3 4" key="1">
    <citation type="submission" date="2021-06" db="EMBL/GenBank/DDBJ databases">
        <authorList>
            <person name="Palmer J.M."/>
        </authorList>
    </citation>
    <scope>NUCLEOTIDE SEQUENCE [LARGE SCALE GENOMIC DNA]</scope>
    <source>
        <strain evidence="4">if_2019</strain>
        <tissue evidence="3">Muscle</tissue>
    </source>
</reference>
<protein>
    <recommendedName>
        <fullName evidence="2">MGAT4 A/B/C C-terminal domain-containing protein</fullName>
    </recommendedName>
</protein>
<feature type="domain" description="MGAT4 A/B/C C-terminal" evidence="2">
    <location>
        <begin position="18"/>
        <end position="66"/>
    </location>
</feature>
<name>A0ABV0UC83_9TELE</name>